<keyword evidence="3" id="KW-1185">Reference proteome</keyword>
<dbReference type="InterPro" id="IPR011051">
    <property type="entry name" value="RmlC_Cupin_sf"/>
</dbReference>
<accession>A0A7K0DAB5</accession>
<dbReference type="EMBL" id="WEGK01000015">
    <property type="protein sequence ID" value="MQY22725.1"/>
    <property type="molecule type" value="Genomic_DNA"/>
</dbReference>
<dbReference type="Proteomes" id="UP000438448">
    <property type="component" value="Unassembled WGS sequence"/>
</dbReference>
<proteinExistence type="predicted"/>
<comment type="caution">
    <text evidence="2">The sequence shown here is derived from an EMBL/GenBank/DDBJ whole genome shotgun (WGS) entry which is preliminary data.</text>
</comment>
<dbReference type="InterPro" id="IPR013096">
    <property type="entry name" value="Cupin_2"/>
</dbReference>
<dbReference type="AlphaFoldDB" id="A0A7K0DAB5"/>
<evidence type="ECO:0000259" key="1">
    <source>
        <dbReference type="Pfam" id="PF07883"/>
    </source>
</evidence>
<gene>
    <name evidence="2" type="ORF">NRB20_58470</name>
</gene>
<organism evidence="2 3">
    <name type="scientific">Nocardia macrotermitis</name>
    <dbReference type="NCBI Taxonomy" id="2585198"/>
    <lineage>
        <taxon>Bacteria</taxon>
        <taxon>Bacillati</taxon>
        <taxon>Actinomycetota</taxon>
        <taxon>Actinomycetes</taxon>
        <taxon>Mycobacteriales</taxon>
        <taxon>Nocardiaceae</taxon>
        <taxon>Nocardia</taxon>
    </lineage>
</organism>
<dbReference type="SUPFAM" id="SSF51182">
    <property type="entry name" value="RmlC-like cupins"/>
    <property type="match status" value="1"/>
</dbReference>
<evidence type="ECO:0000313" key="3">
    <source>
        <dbReference type="Proteomes" id="UP000438448"/>
    </source>
</evidence>
<sequence>MELTTRTPTAKAPEQNFTGDVYVNPLKKPVDGSRLIASIVRFTPGAHTNWHSHAHGQTLYCTDGSGLVVNRDGAVIRLTPGDTVWTPPGEEHWHGAGIDCMMSHIAMLEGADTGDGTTWLEPVTDDQYTQANKASHG</sequence>
<name>A0A7K0DAB5_9NOCA</name>
<evidence type="ECO:0000313" key="2">
    <source>
        <dbReference type="EMBL" id="MQY22725.1"/>
    </source>
</evidence>
<dbReference type="InterPro" id="IPR047263">
    <property type="entry name" value="HNL-like_cupin"/>
</dbReference>
<dbReference type="CDD" id="cd02233">
    <property type="entry name" value="cupin_HNL-like"/>
    <property type="match status" value="1"/>
</dbReference>
<dbReference type="PANTHER" id="PTHR43698:SF1">
    <property type="entry name" value="BLL4564 PROTEIN"/>
    <property type="match status" value="1"/>
</dbReference>
<dbReference type="RefSeq" id="WP_319945523.1">
    <property type="nucleotide sequence ID" value="NZ_WEGK01000015.1"/>
</dbReference>
<dbReference type="Pfam" id="PF07883">
    <property type="entry name" value="Cupin_2"/>
    <property type="match status" value="1"/>
</dbReference>
<dbReference type="Gene3D" id="2.60.120.10">
    <property type="entry name" value="Jelly Rolls"/>
    <property type="match status" value="1"/>
</dbReference>
<dbReference type="InterPro" id="IPR014710">
    <property type="entry name" value="RmlC-like_jellyroll"/>
</dbReference>
<feature type="domain" description="Cupin type-2" evidence="1">
    <location>
        <begin position="39"/>
        <end position="95"/>
    </location>
</feature>
<protein>
    <recommendedName>
        <fullName evidence="1">Cupin type-2 domain-containing protein</fullName>
    </recommendedName>
</protein>
<dbReference type="PANTHER" id="PTHR43698">
    <property type="entry name" value="RIBD C-TERMINAL DOMAIN CONTAINING PROTEIN"/>
    <property type="match status" value="1"/>
</dbReference>
<reference evidence="2 3" key="1">
    <citation type="submission" date="2019-10" db="EMBL/GenBank/DDBJ databases">
        <title>Nocardia macrotermitis sp. nov. and Nocardia aurantia sp. nov., isolated from the gut of fungus growing-termite Macrotermes natalensis.</title>
        <authorList>
            <person name="Benndorf R."/>
            <person name="Schwitalla J."/>
            <person name="Martin K."/>
            <person name="De Beer W."/>
            <person name="Kaster A.-K."/>
            <person name="Vollmers J."/>
            <person name="Poulsen M."/>
            <person name="Beemelmanns C."/>
        </authorList>
    </citation>
    <scope>NUCLEOTIDE SEQUENCE [LARGE SCALE GENOMIC DNA]</scope>
    <source>
        <strain evidence="2 3">RB20</strain>
    </source>
</reference>